<organism evidence="2 3">
    <name type="scientific">Eumeta variegata</name>
    <name type="common">Bagworm moth</name>
    <name type="synonym">Eumeta japonica</name>
    <dbReference type="NCBI Taxonomy" id="151549"/>
    <lineage>
        <taxon>Eukaryota</taxon>
        <taxon>Metazoa</taxon>
        <taxon>Ecdysozoa</taxon>
        <taxon>Arthropoda</taxon>
        <taxon>Hexapoda</taxon>
        <taxon>Insecta</taxon>
        <taxon>Pterygota</taxon>
        <taxon>Neoptera</taxon>
        <taxon>Endopterygota</taxon>
        <taxon>Lepidoptera</taxon>
        <taxon>Glossata</taxon>
        <taxon>Ditrysia</taxon>
        <taxon>Tineoidea</taxon>
        <taxon>Psychidae</taxon>
        <taxon>Oiketicinae</taxon>
        <taxon>Eumeta</taxon>
    </lineage>
</organism>
<keyword evidence="3" id="KW-1185">Reference proteome</keyword>
<sequence>MLCIEGETAGGPAGGVGAVQPLGDVGAPPQYEFIVILQCVLGGGISQATITSTQGAPATVIRGRPSAPTTPAPPEAAELPPTTPIDARQP</sequence>
<gene>
    <name evidence="2" type="ORF">EVAR_10982_1</name>
</gene>
<name>A0A4C1U609_EUMVA</name>
<dbReference type="AlphaFoldDB" id="A0A4C1U609"/>
<evidence type="ECO:0000313" key="2">
    <source>
        <dbReference type="EMBL" id="GBP21803.1"/>
    </source>
</evidence>
<evidence type="ECO:0000313" key="3">
    <source>
        <dbReference type="Proteomes" id="UP000299102"/>
    </source>
</evidence>
<dbReference type="Proteomes" id="UP000299102">
    <property type="component" value="Unassembled WGS sequence"/>
</dbReference>
<dbReference type="EMBL" id="BGZK01000132">
    <property type="protein sequence ID" value="GBP21803.1"/>
    <property type="molecule type" value="Genomic_DNA"/>
</dbReference>
<comment type="caution">
    <text evidence="2">The sequence shown here is derived from an EMBL/GenBank/DDBJ whole genome shotgun (WGS) entry which is preliminary data.</text>
</comment>
<reference evidence="2 3" key="1">
    <citation type="journal article" date="2019" name="Commun. Biol.">
        <title>The bagworm genome reveals a unique fibroin gene that provides high tensile strength.</title>
        <authorList>
            <person name="Kono N."/>
            <person name="Nakamura H."/>
            <person name="Ohtoshi R."/>
            <person name="Tomita M."/>
            <person name="Numata K."/>
            <person name="Arakawa K."/>
        </authorList>
    </citation>
    <scope>NUCLEOTIDE SEQUENCE [LARGE SCALE GENOMIC DNA]</scope>
</reference>
<proteinExistence type="predicted"/>
<protein>
    <submittedName>
        <fullName evidence="2">Uncharacterized protein</fullName>
    </submittedName>
</protein>
<accession>A0A4C1U609</accession>
<feature type="region of interest" description="Disordered" evidence="1">
    <location>
        <begin position="59"/>
        <end position="90"/>
    </location>
</feature>
<evidence type="ECO:0000256" key="1">
    <source>
        <dbReference type="SAM" id="MobiDB-lite"/>
    </source>
</evidence>